<reference evidence="3 4" key="1">
    <citation type="submission" date="2020-01" db="EMBL/GenBank/DDBJ databases">
        <title>Complete genome of Aeromonas media MC64.</title>
        <authorList>
            <person name="Cao G."/>
            <person name="Fu J."/>
            <person name="Zhong C."/>
        </authorList>
    </citation>
    <scope>NUCLEOTIDE SEQUENCE [LARGE SCALE GENOMIC DNA]</scope>
    <source>
        <strain evidence="3 4">MC64</strain>
    </source>
</reference>
<dbReference type="GO" id="GO:0006313">
    <property type="term" value="P:DNA transposition"/>
    <property type="evidence" value="ECO:0007669"/>
    <property type="project" value="InterPro"/>
</dbReference>
<evidence type="ECO:0000259" key="1">
    <source>
        <dbReference type="Pfam" id="PF01548"/>
    </source>
</evidence>
<dbReference type="GO" id="GO:0004803">
    <property type="term" value="F:transposase activity"/>
    <property type="evidence" value="ECO:0007669"/>
    <property type="project" value="InterPro"/>
</dbReference>
<evidence type="ECO:0000313" key="3">
    <source>
        <dbReference type="EMBL" id="QHQ50794.1"/>
    </source>
</evidence>
<dbReference type="Pfam" id="PF02371">
    <property type="entry name" value="Transposase_20"/>
    <property type="match status" value="1"/>
</dbReference>
<dbReference type="RefSeq" id="WP_161506999.1">
    <property type="nucleotide sequence ID" value="NZ_CAWPID010000001.1"/>
</dbReference>
<dbReference type="NCBIfam" id="NF033542">
    <property type="entry name" value="transpos_IS110"/>
    <property type="match status" value="1"/>
</dbReference>
<feature type="domain" description="Transposase IS116/IS110/IS902 C-terminal" evidence="2">
    <location>
        <begin position="201"/>
        <end position="286"/>
    </location>
</feature>
<evidence type="ECO:0000259" key="2">
    <source>
        <dbReference type="Pfam" id="PF02371"/>
    </source>
</evidence>
<dbReference type="InterPro" id="IPR047650">
    <property type="entry name" value="Transpos_IS110"/>
</dbReference>
<dbReference type="Proteomes" id="UP000463871">
    <property type="component" value="Chromosome"/>
</dbReference>
<dbReference type="Pfam" id="PF01548">
    <property type="entry name" value="DEDD_Tnp_IS110"/>
    <property type="match status" value="1"/>
</dbReference>
<gene>
    <name evidence="3" type="ORF">GWI30_07650</name>
</gene>
<dbReference type="PANTHER" id="PTHR33055">
    <property type="entry name" value="TRANSPOSASE FOR INSERTION SEQUENCE ELEMENT IS1111A"/>
    <property type="match status" value="1"/>
</dbReference>
<accession>A0AAE6VN27</accession>
<sequence>MHYLGIDVAKAKLDCCLLLELSSCKRKTKSFSNNDSGFTELVHWLDKQRISASDTHAVMEGTGVYHERAAIALHDAGMQVSIINPAQARDFAKGLAIRSKTEGLDSLVLARYGALVQPTIWIPPTPQARALQALLSRVDAVHQDLLREKNRQEKADATDTPELIRQSLADSIMFLQTQLKKLRQGIDDHINRHPELRDDAALLITIPGVGIKTSQHLLSVIHLHHFHTAERLAAYLGVVPIQRQSGSSVLGRPKLSKTGPSHIRAVLYMAAVVASRHNPHVKALYERLIASGKSKMSALGAAMRKLVHLCFGVIKNRQPYNKNYSQESC</sequence>
<evidence type="ECO:0000313" key="4">
    <source>
        <dbReference type="Proteomes" id="UP000463871"/>
    </source>
</evidence>
<dbReference type="PANTHER" id="PTHR33055:SF3">
    <property type="entry name" value="PUTATIVE TRANSPOSASE FOR IS117-RELATED"/>
    <property type="match status" value="1"/>
</dbReference>
<protein>
    <submittedName>
        <fullName evidence="3">IS110 family transposase</fullName>
    </submittedName>
</protein>
<dbReference type="InterPro" id="IPR002525">
    <property type="entry name" value="Transp_IS110-like_N"/>
</dbReference>
<dbReference type="EMBL" id="CP047962">
    <property type="protein sequence ID" value="QHQ50794.1"/>
    <property type="molecule type" value="Genomic_DNA"/>
</dbReference>
<dbReference type="InterPro" id="IPR003346">
    <property type="entry name" value="Transposase_20"/>
</dbReference>
<dbReference type="GO" id="GO:0003677">
    <property type="term" value="F:DNA binding"/>
    <property type="evidence" value="ECO:0007669"/>
    <property type="project" value="InterPro"/>
</dbReference>
<feature type="domain" description="Transposase IS110-like N-terminal" evidence="1">
    <location>
        <begin position="4"/>
        <end position="152"/>
    </location>
</feature>
<organism evidence="3 4">
    <name type="scientific">Aeromonas media</name>
    <dbReference type="NCBI Taxonomy" id="651"/>
    <lineage>
        <taxon>Bacteria</taxon>
        <taxon>Pseudomonadati</taxon>
        <taxon>Pseudomonadota</taxon>
        <taxon>Gammaproteobacteria</taxon>
        <taxon>Aeromonadales</taxon>
        <taxon>Aeromonadaceae</taxon>
        <taxon>Aeromonas</taxon>
    </lineage>
</organism>
<proteinExistence type="predicted"/>
<dbReference type="AlphaFoldDB" id="A0AAE6VN27"/>
<name>A0AAE6VN27_AERME</name>